<dbReference type="InterPro" id="IPR003697">
    <property type="entry name" value="Maf-like"/>
</dbReference>
<comment type="subcellular location">
    <subcellularLocation>
        <location evidence="4">Cytoplasm</location>
    </subcellularLocation>
</comment>
<proteinExistence type="inferred from homology"/>
<feature type="active site" description="Proton acceptor" evidence="4">
    <location>
        <position position="72"/>
    </location>
</feature>
<dbReference type="Gene3D" id="3.90.950.10">
    <property type="match status" value="1"/>
</dbReference>
<comment type="similarity">
    <text evidence="4">Belongs to the Maf family. YhdE subfamily.</text>
</comment>
<gene>
    <name evidence="5" type="primary">maf</name>
    <name evidence="5" type="ordered locus">midi_00971</name>
</gene>
<accession>F7XTP3</accession>
<comment type="catalytic activity">
    <reaction evidence="4">
        <text>UTP + H2O = UMP + diphosphate + H(+)</text>
        <dbReference type="Rhea" id="RHEA:29395"/>
        <dbReference type="ChEBI" id="CHEBI:15377"/>
        <dbReference type="ChEBI" id="CHEBI:15378"/>
        <dbReference type="ChEBI" id="CHEBI:33019"/>
        <dbReference type="ChEBI" id="CHEBI:46398"/>
        <dbReference type="ChEBI" id="CHEBI:57865"/>
        <dbReference type="EC" id="3.6.1.9"/>
    </reaction>
</comment>
<evidence type="ECO:0000256" key="4">
    <source>
        <dbReference type="HAMAP-Rule" id="MF_00528"/>
    </source>
</evidence>
<comment type="catalytic activity">
    <reaction evidence="4">
        <text>dTTP + H2O = dTMP + diphosphate + H(+)</text>
        <dbReference type="Rhea" id="RHEA:28534"/>
        <dbReference type="ChEBI" id="CHEBI:15377"/>
        <dbReference type="ChEBI" id="CHEBI:15378"/>
        <dbReference type="ChEBI" id="CHEBI:33019"/>
        <dbReference type="ChEBI" id="CHEBI:37568"/>
        <dbReference type="ChEBI" id="CHEBI:63528"/>
        <dbReference type="EC" id="3.6.1.9"/>
    </reaction>
</comment>
<dbReference type="SUPFAM" id="SSF52972">
    <property type="entry name" value="ITPase-like"/>
    <property type="match status" value="1"/>
</dbReference>
<dbReference type="PANTHER" id="PTHR43213">
    <property type="entry name" value="BIFUNCTIONAL DTTP/UTP PYROPHOSPHATASE/METHYLTRANSFERASE PROTEIN-RELATED"/>
    <property type="match status" value="1"/>
</dbReference>
<evidence type="ECO:0000256" key="1">
    <source>
        <dbReference type="ARBA" id="ARBA00001968"/>
    </source>
</evidence>
<keyword evidence="3 4" id="KW-0546">Nucleotide metabolism</keyword>
<dbReference type="GO" id="GO:0005737">
    <property type="term" value="C:cytoplasm"/>
    <property type="evidence" value="ECO:0007669"/>
    <property type="project" value="UniProtKB-SubCell"/>
</dbReference>
<dbReference type="OrthoDB" id="9807767at2"/>
<dbReference type="CDD" id="cd00555">
    <property type="entry name" value="Maf"/>
    <property type="match status" value="1"/>
</dbReference>
<dbReference type="PIRSF" id="PIRSF006305">
    <property type="entry name" value="Maf"/>
    <property type="match status" value="1"/>
</dbReference>
<keyword evidence="4" id="KW-0963">Cytoplasm</keyword>
<dbReference type="AlphaFoldDB" id="F7XTP3"/>
<dbReference type="HAMAP" id="MF_00528">
    <property type="entry name" value="Maf"/>
    <property type="match status" value="1"/>
</dbReference>
<comment type="caution">
    <text evidence="4">Lacks conserved residue(s) required for the propagation of feature annotation.</text>
</comment>
<dbReference type="GO" id="GO:0009117">
    <property type="term" value="P:nucleotide metabolic process"/>
    <property type="evidence" value="ECO:0007669"/>
    <property type="project" value="UniProtKB-KW"/>
</dbReference>
<dbReference type="GO" id="GO:0036218">
    <property type="term" value="F:dTTP diphosphatase activity"/>
    <property type="evidence" value="ECO:0007669"/>
    <property type="project" value="RHEA"/>
</dbReference>
<dbReference type="HOGENOM" id="CLU_040416_2_0_5"/>
<evidence type="ECO:0000256" key="2">
    <source>
        <dbReference type="ARBA" id="ARBA00022801"/>
    </source>
</evidence>
<dbReference type="STRING" id="696127.midi_00971"/>
<feature type="site" description="Important for substrate specificity" evidence="4">
    <location>
        <position position="14"/>
    </location>
</feature>
<keyword evidence="6" id="KW-1185">Reference proteome</keyword>
<keyword evidence="2 4" id="KW-0378">Hydrolase</keyword>
<dbReference type="Proteomes" id="UP000006639">
    <property type="component" value="Chromosome"/>
</dbReference>
<feature type="site" description="Important for substrate specificity" evidence="4">
    <location>
        <position position="155"/>
    </location>
</feature>
<dbReference type="InterPro" id="IPR029001">
    <property type="entry name" value="ITPase-like_fam"/>
</dbReference>
<dbReference type="PANTHER" id="PTHR43213:SF5">
    <property type="entry name" value="BIFUNCTIONAL DTTP_UTP PYROPHOSPHATASE_METHYLTRANSFERASE PROTEIN-RELATED"/>
    <property type="match status" value="1"/>
</dbReference>
<reference evidence="5 6" key="1">
    <citation type="journal article" date="2011" name="Mol. Biol. Evol.">
        <title>Phylogenomic evidence for the presence of a flagellum and cbb3 oxidase in the free-living mitochondrial ancestor.</title>
        <authorList>
            <person name="Sassera D."/>
            <person name="Lo N."/>
            <person name="Epis S."/>
            <person name="D'Auria G."/>
            <person name="Montagna M."/>
            <person name="Comandatore F."/>
            <person name="Horner D."/>
            <person name="Pereto J."/>
            <person name="Luciano A.M."/>
            <person name="Franciosi F."/>
            <person name="Ferri E."/>
            <person name="Crotti E."/>
            <person name="Bazzocchi C."/>
            <person name="Daffonchio D."/>
            <person name="Sacchi L."/>
            <person name="Moya A."/>
            <person name="Latorre A."/>
            <person name="Bandi C."/>
        </authorList>
    </citation>
    <scope>NUCLEOTIDE SEQUENCE [LARGE SCALE GENOMIC DNA]</scope>
    <source>
        <strain evidence="5 6">IricVA</strain>
    </source>
</reference>
<comment type="function">
    <text evidence="4">Nucleoside triphosphate pyrophosphatase that hydrolyzes dTTP and UTP. May have a dual role in cell division arrest and in preventing the incorporation of modified nucleotides into cellular nucleic acids.</text>
</comment>
<dbReference type="Pfam" id="PF02545">
    <property type="entry name" value="Maf"/>
    <property type="match status" value="1"/>
</dbReference>
<evidence type="ECO:0000256" key="3">
    <source>
        <dbReference type="ARBA" id="ARBA00023080"/>
    </source>
</evidence>
<evidence type="ECO:0000313" key="5">
    <source>
        <dbReference type="EMBL" id="AEI89252.1"/>
    </source>
</evidence>
<organism evidence="5 6">
    <name type="scientific">Midichloria mitochondrii (strain IricVA)</name>
    <dbReference type="NCBI Taxonomy" id="696127"/>
    <lineage>
        <taxon>Bacteria</taxon>
        <taxon>Pseudomonadati</taxon>
        <taxon>Pseudomonadota</taxon>
        <taxon>Alphaproteobacteria</taxon>
        <taxon>Rickettsiales</taxon>
        <taxon>Candidatus Midichloriaceae</taxon>
        <taxon>Candidatus Midichloria</taxon>
    </lineage>
</organism>
<sequence>MTTPRLILASSSKRRLSVLSQMGYKPDLIIPADIDETPKESEGPRSLALRLGFEKALKISKEYPLDAVLGADTVVGVGRTILPKGETEADALYCLEKLSGRRHKVYTGVCLIYNGRISKKISVTTLKFKVLSKIEKDEFIKTGQWHGKAGGYALQGFAAQFIESMSGVDTNVLGLPACLVHKILSGIGIKKDYTISTEIC</sequence>
<dbReference type="EMBL" id="CP002130">
    <property type="protein sequence ID" value="AEI89252.1"/>
    <property type="molecule type" value="Genomic_DNA"/>
</dbReference>
<dbReference type="EC" id="3.6.1.9" evidence="4"/>
<protein>
    <recommendedName>
        <fullName evidence="4">dTTP/UTP pyrophosphatase</fullName>
        <shortName evidence="4">dTTPase/UTPase</shortName>
        <ecNumber evidence="4">3.6.1.9</ecNumber>
    </recommendedName>
    <alternativeName>
        <fullName evidence="4">Nucleoside triphosphate pyrophosphatase</fullName>
    </alternativeName>
    <alternativeName>
        <fullName evidence="4">Nucleotide pyrophosphatase</fullName>
        <shortName evidence="4">Nucleotide PPase</shortName>
    </alternativeName>
</protein>
<dbReference type="KEGG" id="mmn:midi_00971"/>
<comment type="cofactor">
    <cofactor evidence="1 4">
        <name>a divalent metal cation</name>
        <dbReference type="ChEBI" id="CHEBI:60240"/>
    </cofactor>
</comment>
<feature type="site" description="Important for substrate specificity" evidence="4">
    <location>
        <position position="73"/>
    </location>
</feature>
<dbReference type="NCBIfam" id="TIGR00172">
    <property type="entry name" value="maf"/>
    <property type="match status" value="1"/>
</dbReference>
<evidence type="ECO:0000313" key="6">
    <source>
        <dbReference type="Proteomes" id="UP000006639"/>
    </source>
</evidence>
<dbReference type="GO" id="GO:0036221">
    <property type="term" value="F:UTP diphosphatase activity"/>
    <property type="evidence" value="ECO:0007669"/>
    <property type="project" value="RHEA"/>
</dbReference>
<name>F7XTP3_MIDMI</name>